<gene>
    <name evidence="1" type="ORF">SDC9_196985</name>
</gene>
<name>A0A645IDJ0_9ZZZZ</name>
<sequence length="113" mass="13045">MAPRKNHLRNVTERFSLTGQIIGVDTDTMTAHQSRTIFQKIPFGTSSIEYIVGVYAYFVENQRQFIYKRDIHIALSIFDNFRSFGHFYAGRFVCSCGDNRSVKIVYNISNFGC</sequence>
<proteinExistence type="predicted"/>
<dbReference type="AlphaFoldDB" id="A0A645IDJ0"/>
<protein>
    <submittedName>
        <fullName evidence="1">Uncharacterized protein</fullName>
    </submittedName>
</protein>
<reference evidence="1" key="1">
    <citation type="submission" date="2019-08" db="EMBL/GenBank/DDBJ databases">
        <authorList>
            <person name="Kucharzyk K."/>
            <person name="Murdoch R.W."/>
            <person name="Higgins S."/>
            <person name="Loffler F."/>
        </authorList>
    </citation>
    <scope>NUCLEOTIDE SEQUENCE</scope>
</reference>
<accession>A0A645IDJ0</accession>
<dbReference type="EMBL" id="VSSQ01112545">
    <property type="protein sequence ID" value="MPN49365.1"/>
    <property type="molecule type" value="Genomic_DNA"/>
</dbReference>
<evidence type="ECO:0000313" key="1">
    <source>
        <dbReference type="EMBL" id="MPN49365.1"/>
    </source>
</evidence>
<organism evidence="1">
    <name type="scientific">bioreactor metagenome</name>
    <dbReference type="NCBI Taxonomy" id="1076179"/>
    <lineage>
        <taxon>unclassified sequences</taxon>
        <taxon>metagenomes</taxon>
        <taxon>ecological metagenomes</taxon>
    </lineage>
</organism>
<comment type="caution">
    <text evidence="1">The sequence shown here is derived from an EMBL/GenBank/DDBJ whole genome shotgun (WGS) entry which is preliminary data.</text>
</comment>